<proteinExistence type="predicted"/>
<accession>A0A7X6MYI8</accession>
<dbReference type="InterPro" id="IPR039564">
    <property type="entry name" value="Peptidase_C39-like"/>
</dbReference>
<name>A0A7X6MYI8_9STRE</name>
<sequence>MTKDQRSEAEKATSPGATVKGNESVSTTEKVVENPPIPDEVAEKWLIHSDKPAEGSPDTNLVSGTKHPSGGTRYLLEVSQQVQRAWNTCAPTAVSMMLSSRGISVSQEQLASEMGTDEDFGTHNADAIRILNKHLFGYETPTGNQAGYRLATVTDASSQSQDMKLFKERLVQNIKDGYPMYYTIDNSVMYPGKSGEHNLIGIGYVATPDGKDVSHIYYIDPSYTAQDPTYGGLKIVTPEELLRAMVPCIEPNYGW</sequence>
<evidence type="ECO:0000259" key="2">
    <source>
        <dbReference type="Pfam" id="PF13529"/>
    </source>
</evidence>
<protein>
    <submittedName>
        <fullName evidence="3">C39 family peptidase</fullName>
    </submittedName>
</protein>
<evidence type="ECO:0000313" key="3">
    <source>
        <dbReference type="EMBL" id="NKZ20787.1"/>
    </source>
</evidence>
<dbReference type="AlphaFoldDB" id="A0A7X6MYI8"/>
<feature type="region of interest" description="Disordered" evidence="1">
    <location>
        <begin position="1"/>
        <end position="41"/>
    </location>
</feature>
<gene>
    <name evidence="3" type="ORF">HF992_08085</name>
</gene>
<comment type="caution">
    <text evidence="3">The sequence shown here is derived from an EMBL/GenBank/DDBJ whole genome shotgun (WGS) entry which is preliminary data.</text>
</comment>
<dbReference type="Pfam" id="PF13529">
    <property type="entry name" value="Peptidase_C39_2"/>
    <property type="match status" value="1"/>
</dbReference>
<dbReference type="Proteomes" id="UP000522720">
    <property type="component" value="Unassembled WGS sequence"/>
</dbReference>
<evidence type="ECO:0000256" key="1">
    <source>
        <dbReference type="SAM" id="MobiDB-lite"/>
    </source>
</evidence>
<dbReference type="Gene3D" id="3.90.70.10">
    <property type="entry name" value="Cysteine proteinases"/>
    <property type="match status" value="1"/>
</dbReference>
<feature type="compositionally biased region" description="Basic and acidic residues" evidence="1">
    <location>
        <begin position="1"/>
        <end position="11"/>
    </location>
</feature>
<reference evidence="3 4" key="1">
    <citation type="submission" date="2020-04" db="EMBL/GenBank/DDBJ databases">
        <title>MicrobeNet Type strains.</title>
        <authorList>
            <person name="Nicholson A.C."/>
        </authorList>
    </citation>
    <scope>NUCLEOTIDE SEQUENCE [LARGE SCALE GENOMIC DNA]</scope>
    <source>
        <strain evidence="3 4">CCUG 69612</strain>
    </source>
</reference>
<keyword evidence="4" id="KW-1185">Reference proteome</keyword>
<dbReference type="EMBL" id="JAAXPR010000015">
    <property type="protein sequence ID" value="NKZ20787.1"/>
    <property type="molecule type" value="Genomic_DNA"/>
</dbReference>
<evidence type="ECO:0000313" key="4">
    <source>
        <dbReference type="Proteomes" id="UP000522720"/>
    </source>
</evidence>
<feature type="domain" description="Peptidase C39-like" evidence="2">
    <location>
        <begin position="77"/>
        <end position="221"/>
    </location>
</feature>
<organism evidence="3 4">
    <name type="scientific">Streptococcus ovuberis</name>
    <dbReference type="NCBI Taxonomy" id="1936207"/>
    <lineage>
        <taxon>Bacteria</taxon>
        <taxon>Bacillati</taxon>
        <taxon>Bacillota</taxon>
        <taxon>Bacilli</taxon>
        <taxon>Lactobacillales</taxon>
        <taxon>Streptococcaceae</taxon>
        <taxon>Streptococcus</taxon>
    </lineage>
</organism>